<name>A0ABU3N2S0_9SPHN</name>
<reference evidence="4" key="1">
    <citation type="submission" date="2022-04" db="EMBL/GenBank/DDBJ databases">
        <title>Tomato heritable bacteria conferring resistance against bacterial wilt.</title>
        <authorList>
            <person name="Yin J."/>
        </authorList>
    </citation>
    <scope>NUCLEOTIDE SEQUENCE</scope>
    <source>
        <strain evidence="4">Cra20</strain>
    </source>
</reference>
<dbReference type="GO" id="GO:0005840">
    <property type="term" value="C:ribosome"/>
    <property type="evidence" value="ECO:0007669"/>
    <property type="project" value="UniProtKB-KW"/>
</dbReference>
<dbReference type="SUPFAM" id="SSF54736">
    <property type="entry name" value="ClpS-like"/>
    <property type="match status" value="1"/>
</dbReference>
<keyword evidence="2" id="KW-1133">Transmembrane helix</keyword>
<evidence type="ECO:0000256" key="1">
    <source>
        <dbReference type="SAM" id="MobiDB-lite"/>
    </source>
</evidence>
<organism evidence="4">
    <name type="scientific">Sphingomonas psychrotolerans</name>
    <dbReference type="NCBI Taxonomy" id="1327635"/>
    <lineage>
        <taxon>Bacteria</taxon>
        <taxon>Pseudomonadati</taxon>
        <taxon>Pseudomonadota</taxon>
        <taxon>Alphaproteobacteria</taxon>
        <taxon>Sphingomonadales</taxon>
        <taxon>Sphingomonadaceae</taxon>
        <taxon>Sphingomonas</taxon>
    </lineage>
</organism>
<evidence type="ECO:0000259" key="3">
    <source>
        <dbReference type="Pfam" id="PF00542"/>
    </source>
</evidence>
<keyword evidence="2" id="KW-0472">Membrane</keyword>
<dbReference type="Pfam" id="PF00542">
    <property type="entry name" value="Ribosomal_L12"/>
    <property type="match status" value="1"/>
</dbReference>
<keyword evidence="2" id="KW-0812">Transmembrane</keyword>
<gene>
    <name evidence="4" type="ORF">MZO42_09000</name>
</gene>
<accession>A0ABU3N2S0</accession>
<comment type="caution">
    <text evidence="4">The sequence shown here is derived from an EMBL/GenBank/DDBJ whole genome shotgun (WGS) entry which is preliminary data.</text>
</comment>
<proteinExistence type="predicted"/>
<evidence type="ECO:0000313" key="4">
    <source>
        <dbReference type="EMBL" id="MDT8758832.1"/>
    </source>
</evidence>
<dbReference type="InterPro" id="IPR013823">
    <property type="entry name" value="Ribosomal_bL12_C"/>
</dbReference>
<keyword evidence="4" id="KW-0687">Ribonucleoprotein</keyword>
<dbReference type="Gene3D" id="3.30.1390.10">
    <property type="match status" value="1"/>
</dbReference>
<sequence length="99" mass="10660">MFVPVPALIVVGCVFLLLVMLVLRRSRPRDPLLGGQPPAPRVTRPALTTSATGDVEQQIRARLAAGRKIDAIKLAREAYGLGLSEAKDLVDSIESQTAR</sequence>
<evidence type="ECO:0000256" key="2">
    <source>
        <dbReference type="SAM" id="Phobius"/>
    </source>
</evidence>
<keyword evidence="4" id="KW-0689">Ribosomal protein</keyword>
<dbReference type="EMBL" id="JALMLT010000002">
    <property type="protein sequence ID" value="MDT8758832.1"/>
    <property type="molecule type" value="Genomic_DNA"/>
</dbReference>
<feature type="transmembrane region" description="Helical" evidence="2">
    <location>
        <begin position="6"/>
        <end position="23"/>
    </location>
</feature>
<feature type="domain" description="Large ribosomal subunit protein bL12 C-terminal" evidence="3">
    <location>
        <begin position="66"/>
        <end position="94"/>
    </location>
</feature>
<dbReference type="InterPro" id="IPR014719">
    <property type="entry name" value="Ribosomal_bL12_C/ClpS-like"/>
</dbReference>
<feature type="region of interest" description="Disordered" evidence="1">
    <location>
        <begin position="28"/>
        <end position="50"/>
    </location>
</feature>
<protein>
    <submittedName>
        <fullName evidence="4">Ribosomal protein L7/L12</fullName>
    </submittedName>
</protein>